<gene>
    <name evidence="2" type="ORF">LACBIDRAFT_297885</name>
</gene>
<organism evidence="3">
    <name type="scientific">Laccaria bicolor (strain S238N-H82 / ATCC MYA-4686)</name>
    <name type="common">Bicoloured deceiver</name>
    <name type="synonym">Laccaria laccata var. bicolor</name>
    <dbReference type="NCBI Taxonomy" id="486041"/>
    <lineage>
        <taxon>Eukaryota</taxon>
        <taxon>Fungi</taxon>
        <taxon>Dikarya</taxon>
        <taxon>Basidiomycota</taxon>
        <taxon>Agaricomycotina</taxon>
        <taxon>Agaricomycetes</taxon>
        <taxon>Agaricomycetidae</taxon>
        <taxon>Agaricales</taxon>
        <taxon>Agaricineae</taxon>
        <taxon>Hydnangiaceae</taxon>
        <taxon>Laccaria</taxon>
    </lineage>
</organism>
<dbReference type="EMBL" id="DS547102">
    <property type="protein sequence ID" value="EDR08323.1"/>
    <property type="molecule type" value="Genomic_DNA"/>
</dbReference>
<dbReference type="RefSeq" id="XP_001881393.1">
    <property type="nucleotide sequence ID" value="XM_001881358.1"/>
</dbReference>
<proteinExistence type="predicted"/>
<evidence type="ECO:0000256" key="1">
    <source>
        <dbReference type="SAM" id="MobiDB-lite"/>
    </source>
</evidence>
<sequence>MMGKLTQELLVNEYDVQRFYENAIARHCMAMALTLVCEGNGNPIFRWSKKSADKEAIADGILSLNIPITSESLQSLPTTLQDELKLLTDWHLDTLLIWEFKSLSVGNIDLMNAIRNLPSQGTFPWTACLPTSSCDTPSKHKPHEPIPIPTGRRTGPDCQPPIMRLPETRKRFHHDTVSVDHAPDMHPEERLGTAVPENKFGLCPAGAPSMDAEINLKHQGGTSDLKKGQEIMQQVGFPHGVP</sequence>
<dbReference type="GeneID" id="6076662"/>
<name>B0DB43_LACBS</name>
<keyword evidence="3" id="KW-1185">Reference proteome</keyword>
<protein>
    <submittedName>
        <fullName evidence="2">Predicted protein</fullName>
    </submittedName>
</protein>
<reference evidence="2 3" key="1">
    <citation type="journal article" date="2008" name="Nature">
        <title>The genome of Laccaria bicolor provides insights into mycorrhizal symbiosis.</title>
        <authorList>
            <person name="Martin F."/>
            <person name="Aerts A."/>
            <person name="Ahren D."/>
            <person name="Brun A."/>
            <person name="Danchin E.G.J."/>
            <person name="Duchaussoy F."/>
            <person name="Gibon J."/>
            <person name="Kohler A."/>
            <person name="Lindquist E."/>
            <person name="Pereda V."/>
            <person name="Salamov A."/>
            <person name="Shapiro H.J."/>
            <person name="Wuyts J."/>
            <person name="Blaudez D."/>
            <person name="Buee M."/>
            <person name="Brokstein P."/>
            <person name="Canbaeck B."/>
            <person name="Cohen D."/>
            <person name="Courty P.E."/>
            <person name="Coutinho P.M."/>
            <person name="Delaruelle C."/>
            <person name="Detter J.C."/>
            <person name="Deveau A."/>
            <person name="DiFazio S."/>
            <person name="Duplessis S."/>
            <person name="Fraissinet-Tachet L."/>
            <person name="Lucic E."/>
            <person name="Frey-Klett P."/>
            <person name="Fourrey C."/>
            <person name="Feussner I."/>
            <person name="Gay G."/>
            <person name="Grimwood J."/>
            <person name="Hoegger P.J."/>
            <person name="Jain P."/>
            <person name="Kilaru S."/>
            <person name="Labbe J."/>
            <person name="Lin Y.C."/>
            <person name="Legue V."/>
            <person name="Le Tacon F."/>
            <person name="Marmeisse R."/>
            <person name="Melayah D."/>
            <person name="Montanini B."/>
            <person name="Muratet M."/>
            <person name="Nehls U."/>
            <person name="Niculita-Hirzel H."/>
            <person name="Oudot-Le Secq M.P."/>
            <person name="Peter M."/>
            <person name="Quesneville H."/>
            <person name="Rajashekar B."/>
            <person name="Reich M."/>
            <person name="Rouhier N."/>
            <person name="Schmutz J."/>
            <person name="Yin T."/>
            <person name="Chalot M."/>
            <person name="Henrissat B."/>
            <person name="Kuees U."/>
            <person name="Lucas S."/>
            <person name="Van de Peer Y."/>
            <person name="Podila G.K."/>
            <person name="Polle A."/>
            <person name="Pukkila P.J."/>
            <person name="Richardson P.M."/>
            <person name="Rouze P."/>
            <person name="Sanders I.R."/>
            <person name="Stajich J.E."/>
            <person name="Tunlid A."/>
            <person name="Tuskan G."/>
            <person name="Grigoriev I.V."/>
        </authorList>
    </citation>
    <scope>NUCLEOTIDE SEQUENCE [LARGE SCALE GENOMIC DNA]</scope>
    <source>
        <strain evidence="3">S238N-H82 / ATCC MYA-4686</strain>
    </source>
</reference>
<dbReference type="Proteomes" id="UP000001194">
    <property type="component" value="Unassembled WGS sequence"/>
</dbReference>
<dbReference type="HOGENOM" id="CLU_1147353_0_0_1"/>
<dbReference type="KEGG" id="lbc:LACBIDRAFT_297885"/>
<evidence type="ECO:0000313" key="3">
    <source>
        <dbReference type="Proteomes" id="UP000001194"/>
    </source>
</evidence>
<accession>B0DB43</accession>
<feature type="region of interest" description="Disordered" evidence="1">
    <location>
        <begin position="134"/>
        <end position="159"/>
    </location>
</feature>
<evidence type="ECO:0000313" key="2">
    <source>
        <dbReference type="EMBL" id="EDR08323.1"/>
    </source>
</evidence>
<dbReference type="InParanoid" id="B0DB43"/>
<dbReference type="AlphaFoldDB" id="B0DB43"/>
<dbReference type="OrthoDB" id="3055171at2759"/>